<sequence length="401" mass="44330">MKTHFGILVCLLVSSSAHCQWQRHTVDDLGRGADGVRIEDVDGDGLDDIVTGWEESGHICLYVQPTLEKIREPWPRVVVGKSPSVEDAFAIDLDQDGIKEIISCHEGKTHQVLIHRLRIATAPASRSDLLQAKNWQSVGIASCQGVSRWMFATGLRRGTDKEQGKVLAVGSKDPQGQVSLLLPPADGVDDLTQWRRIQLQPAGWIMSLVALDMDLDGDEDLVVSDRKGSDRGVYWLEQPDDAEAFSVAERWVRHEVGGHESEVMFLDARPDAIVAATRGDGILRWARSPKGSADGEGTWQRSRTAAPFGIVNGKAVRRMEHHGQPWFVFTANRGVDRSDHGKPAVSLFSFEPSLQPIDIGGDAGVKFDRIEVRDLDQDGDLDILTCEERDNLGVFWYENPG</sequence>
<dbReference type="Proteomes" id="UP000319143">
    <property type="component" value="Unassembled WGS sequence"/>
</dbReference>
<dbReference type="SUPFAM" id="SSF69318">
    <property type="entry name" value="Integrin alpha N-terminal domain"/>
    <property type="match status" value="1"/>
</dbReference>
<keyword evidence="1" id="KW-0732">Signal</keyword>
<dbReference type="PANTHER" id="PTHR44103">
    <property type="entry name" value="PROPROTEIN CONVERTASE P"/>
    <property type="match status" value="1"/>
</dbReference>
<dbReference type="PANTHER" id="PTHR44103:SF1">
    <property type="entry name" value="PROPROTEIN CONVERTASE P"/>
    <property type="match status" value="1"/>
</dbReference>
<proteinExistence type="predicted"/>
<dbReference type="RefSeq" id="WP_146530629.1">
    <property type="nucleotide sequence ID" value="NZ_SJPV01000014.1"/>
</dbReference>
<dbReference type="InterPro" id="IPR028994">
    <property type="entry name" value="Integrin_alpha_N"/>
</dbReference>
<keyword evidence="3" id="KW-1185">Reference proteome</keyword>
<dbReference type="InterPro" id="IPR013517">
    <property type="entry name" value="FG-GAP"/>
</dbReference>
<evidence type="ECO:0000313" key="3">
    <source>
        <dbReference type="Proteomes" id="UP000319143"/>
    </source>
</evidence>
<protein>
    <recommendedName>
        <fullName evidence="4">FG-GAP repeat protein</fullName>
    </recommendedName>
</protein>
<dbReference type="AlphaFoldDB" id="A0A5C6D5B1"/>
<reference evidence="2 3" key="1">
    <citation type="submission" date="2019-02" db="EMBL/GenBank/DDBJ databases">
        <title>Deep-cultivation of Planctomycetes and their phenomic and genomic characterization uncovers novel biology.</title>
        <authorList>
            <person name="Wiegand S."/>
            <person name="Jogler M."/>
            <person name="Boedeker C."/>
            <person name="Pinto D."/>
            <person name="Vollmers J."/>
            <person name="Rivas-Marin E."/>
            <person name="Kohn T."/>
            <person name="Peeters S.H."/>
            <person name="Heuer A."/>
            <person name="Rast P."/>
            <person name="Oberbeckmann S."/>
            <person name="Bunk B."/>
            <person name="Jeske O."/>
            <person name="Meyerdierks A."/>
            <person name="Storesund J.E."/>
            <person name="Kallscheuer N."/>
            <person name="Luecker S."/>
            <person name="Lage O.M."/>
            <person name="Pohl T."/>
            <person name="Merkel B.J."/>
            <person name="Hornburger P."/>
            <person name="Mueller R.-W."/>
            <person name="Bruemmer F."/>
            <person name="Labrenz M."/>
            <person name="Spormann A.M."/>
            <person name="Op Den Camp H."/>
            <person name="Overmann J."/>
            <person name="Amann R."/>
            <person name="Jetten M.S.M."/>
            <person name="Mascher T."/>
            <person name="Medema M.H."/>
            <person name="Devos D.P."/>
            <person name="Kaster A.-K."/>
            <person name="Ovreas L."/>
            <person name="Rohde M."/>
            <person name="Galperin M.Y."/>
            <person name="Jogler C."/>
        </authorList>
    </citation>
    <scope>NUCLEOTIDE SEQUENCE [LARGE SCALE GENOMIC DNA]</scope>
    <source>
        <strain evidence="2 3">Poly41</strain>
    </source>
</reference>
<accession>A0A5C6D5B1</accession>
<name>A0A5C6D5B1_9BACT</name>
<dbReference type="EMBL" id="SJPV01000014">
    <property type="protein sequence ID" value="TWU31988.1"/>
    <property type="molecule type" value="Genomic_DNA"/>
</dbReference>
<organism evidence="2 3">
    <name type="scientific">Novipirellula artificiosorum</name>
    <dbReference type="NCBI Taxonomy" id="2528016"/>
    <lineage>
        <taxon>Bacteria</taxon>
        <taxon>Pseudomonadati</taxon>
        <taxon>Planctomycetota</taxon>
        <taxon>Planctomycetia</taxon>
        <taxon>Pirellulales</taxon>
        <taxon>Pirellulaceae</taxon>
        <taxon>Novipirellula</taxon>
    </lineage>
</organism>
<evidence type="ECO:0000256" key="1">
    <source>
        <dbReference type="ARBA" id="ARBA00022729"/>
    </source>
</evidence>
<comment type="caution">
    <text evidence="2">The sequence shown here is derived from an EMBL/GenBank/DDBJ whole genome shotgun (WGS) entry which is preliminary data.</text>
</comment>
<evidence type="ECO:0008006" key="4">
    <source>
        <dbReference type="Google" id="ProtNLM"/>
    </source>
</evidence>
<gene>
    <name evidence="2" type="ORF">Poly41_58760</name>
</gene>
<evidence type="ECO:0000313" key="2">
    <source>
        <dbReference type="EMBL" id="TWU31988.1"/>
    </source>
</evidence>
<dbReference type="OrthoDB" id="243895at2"/>
<dbReference type="Pfam" id="PF13517">
    <property type="entry name" value="FG-GAP_3"/>
    <property type="match status" value="1"/>
</dbReference>